<reference evidence="6 7" key="1">
    <citation type="submission" date="2023-02" db="EMBL/GenBank/DDBJ databases">
        <title>Genome sequence of Lentisphaera profundi SAORIC-696.</title>
        <authorList>
            <person name="Kim e."/>
            <person name="Cho J.-C."/>
            <person name="Choi A."/>
            <person name="Kang I."/>
        </authorList>
    </citation>
    <scope>NUCLEOTIDE SEQUENCE [LARGE SCALE GENOMIC DNA]</scope>
    <source>
        <strain evidence="6 7">SAORIC-696</strain>
    </source>
</reference>
<dbReference type="Pfam" id="PF00728">
    <property type="entry name" value="Glyco_hydro_20"/>
    <property type="match status" value="1"/>
</dbReference>
<dbReference type="InterPro" id="IPR025705">
    <property type="entry name" value="Beta_hexosaminidase_sua/sub"/>
</dbReference>
<dbReference type="RefSeq" id="WP_274149515.1">
    <property type="nucleotide sequence ID" value="NZ_CP117811.1"/>
</dbReference>
<proteinExistence type="inferred from homology"/>
<dbReference type="SUPFAM" id="SSF51445">
    <property type="entry name" value="(Trans)glycosidases"/>
    <property type="match status" value="1"/>
</dbReference>
<evidence type="ECO:0000256" key="2">
    <source>
        <dbReference type="ARBA" id="ARBA00006285"/>
    </source>
</evidence>
<gene>
    <name evidence="6" type="ORF">PQO03_08520</name>
</gene>
<dbReference type="PANTHER" id="PTHR22600">
    <property type="entry name" value="BETA-HEXOSAMINIDASE"/>
    <property type="match status" value="1"/>
</dbReference>
<dbReference type="EMBL" id="CP117811">
    <property type="protein sequence ID" value="WDE95758.1"/>
    <property type="molecule type" value="Genomic_DNA"/>
</dbReference>
<dbReference type="InterPro" id="IPR017853">
    <property type="entry name" value="GH"/>
</dbReference>
<accession>A0ABY7VUG7</accession>
<dbReference type="Proteomes" id="UP001214250">
    <property type="component" value="Chromosome 1"/>
</dbReference>
<protein>
    <recommendedName>
        <fullName evidence="3">beta-N-acetylhexosaminidase</fullName>
        <ecNumber evidence="3">3.2.1.52</ecNumber>
    </recommendedName>
</protein>
<evidence type="ECO:0000256" key="3">
    <source>
        <dbReference type="ARBA" id="ARBA00012663"/>
    </source>
</evidence>
<evidence type="ECO:0000256" key="4">
    <source>
        <dbReference type="ARBA" id="ARBA00022801"/>
    </source>
</evidence>
<name>A0ABY7VUG7_9BACT</name>
<organism evidence="6 7">
    <name type="scientific">Lentisphaera profundi</name>
    <dbReference type="NCBI Taxonomy" id="1658616"/>
    <lineage>
        <taxon>Bacteria</taxon>
        <taxon>Pseudomonadati</taxon>
        <taxon>Lentisphaerota</taxon>
        <taxon>Lentisphaeria</taxon>
        <taxon>Lentisphaerales</taxon>
        <taxon>Lentisphaeraceae</taxon>
        <taxon>Lentisphaera</taxon>
    </lineage>
</organism>
<dbReference type="EC" id="3.2.1.52" evidence="3"/>
<dbReference type="PANTHER" id="PTHR22600:SF57">
    <property type="entry name" value="BETA-N-ACETYLHEXOSAMINIDASE"/>
    <property type="match status" value="1"/>
</dbReference>
<evidence type="ECO:0000313" key="6">
    <source>
        <dbReference type="EMBL" id="WDE95758.1"/>
    </source>
</evidence>
<dbReference type="PRINTS" id="PR00738">
    <property type="entry name" value="GLHYDRLASE20"/>
</dbReference>
<sequence>MMNSQNSKSSSNAYEWRGFMLDCVRHFMPIHFIKEVLDNMARVNMNRFHWHLTDDQGWRLPVKNRPLLTEKASSRIDGDLIIDGYYSADEITEIVNYAEKLNIVVVPEIDIPGHVCAALYAYPELSCPNHETRIPNDWGIFDDVLCAGSSAVAPFLKDVFETVLELFPSPWIHIGGDEVKDDRWKSCSKCQEVIRDNKYASEKDLYSHILSPICKLIRDHGRQVIAWDEMLESCPEEDVIIMSWRGEEGAQAASAKNRQSILCPHEHFYLDYPNSKNDILPGADWMPTLPIEKIQAYKIPDLNGIIGLQCNLWTEQVFSADDARHRLLPRLDAVAAKCFEKPIKETVLSV</sequence>
<feature type="domain" description="Glycoside hydrolase family 20 catalytic" evidence="5">
    <location>
        <begin position="14"/>
        <end position="336"/>
    </location>
</feature>
<evidence type="ECO:0000259" key="5">
    <source>
        <dbReference type="Pfam" id="PF00728"/>
    </source>
</evidence>
<keyword evidence="7" id="KW-1185">Reference proteome</keyword>
<keyword evidence="4" id="KW-0378">Hydrolase</keyword>
<comment type="catalytic activity">
    <reaction evidence="1">
        <text>Hydrolysis of terminal non-reducing N-acetyl-D-hexosamine residues in N-acetyl-beta-D-hexosaminides.</text>
        <dbReference type="EC" id="3.2.1.52"/>
    </reaction>
</comment>
<evidence type="ECO:0000256" key="1">
    <source>
        <dbReference type="ARBA" id="ARBA00001231"/>
    </source>
</evidence>
<comment type="similarity">
    <text evidence="2">Belongs to the glycosyl hydrolase 20 family.</text>
</comment>
<dbReference type="CDD" id="cd06563">
    <property type="entry name" value="GH20_chitobiase-like"/>
    <property type="match status" value="1"/>
</dbReference>
<evidence type="ECO:0000313" key="7">
    <source>
        <dbReference type="Proteomes" id="UP001214250"/>
    </source>
</evidence>
<dbReference type="Gene3D" id="3.20.20.80">
    <property type="entry name" value="Glycosidases"/>
    <property type="match status" value="1"/>
</dbReference>
<dbReference type="InterPro" id="IPR015883">
    <property type="entry name" value="Glyco_hydro_20_cat"/>
</dbReference>